<evidence type="ECO:0000259" key="11">
    <source>
        <dbReference type="Pfam" id="PF00155"/>
    </source>
</evidence>
<dbReference type="Proteomes" id="UP000291469">
    <property type="component" value="Chromosome"/>
</dbReference>
<evidence type="ECO:0000256" key="4">
    <source>
        <dbReference type="ARBA" id="ARBA00022576"/>
    </source>
</evidence>
<dbReference type="CDD" id="cd00609">
    <property type="entry name" value="AAT_like"/>
    <property type="match status" value="1"/>
</dbReference>
<keyword evidence="4 12" id="KW-0032">Aminotransferase</keyword>
<reference evidence="12 13" key="1">
    <citation type="submission" date="2019-01" db="EMBL/GenBank/DDBJ databases">
        <title>Egibacter rhizosphaerae EGI 80759T.</title>
        <authorList>
            <person name="Chen D.-D."/>
            <person name="Tian Y."/>
            <person name="Jiao J.-Y."/>
            <person name="Zhang X.-T."/>
            <person name="Zhang Y.-G."/>
            <person name="Zhang Y."/>
            <person name="Xiao M."/>
            <person name="Shu W.-S."/>
            <person name="Li W.-J."/>
        </authorList>
    </citation>
    <scope>NUCLEOTIDE SEQUENCE [LARGE SCALE GENOMIC DNA]</scope>
    <source>
        <strain evidence="12 13">EGI 80759</strain>
    </source>
</reference>
<dbReference type="GO" id="GO:0004400">
    <property type="term" value="F:histidinol-phosphate transaminase activity"/>
    <property type="evidence" value="ECO:0007669"/>
    <property type="project" value="UniProtKB-EC"/>
</dbReference>
<dbReference type="Pfam" id="PF02283">
    <property type="entry name" value="CobU"/>
    <property type="match status" value="1"/>
</dbReference>
<dbReference type="EMBL" id="CP036402">
    <property type="protein sequence ID" value="QBI19814.1"/>
    <property type="molecule type" value="Genomic_DNA"/>
</dbReference>
<dbReference type="GO" id="GO:0000166">
    <property type="term" value="F:nucleotide binding"/>
    <property type="evidence" value="ECO:0007669"/>
    <property type="project" value="InterPro"/>
</dbReference>
<feature type="compositionally biased region" description="Low complexity" evidence="10">
    <location>
        <begin position="308"/>
        <end position="338"/>
    </location>
</feature>
<evidence type="ECO:0000256" key="7">
    <source>
        <dbReference type="ARBA" id="ARBA00022898"/>
    </source>
</evidence>
<keyword evidence="8" id="KW-0368">Histidine biosynthesis</keyword>
<dbReference type="KEGG" id="erz:ER308_09760"/>
<evidence type="ECO:0000256" key="3">
    <source>
        <dbReference type="ARBA" id="ARBA00012748"/>
    </source>
</evidence>
<dbReference type="OrthoDB" id="9764035at2"/>
<dbReference type="GO" id="GO:0000105">
    <property type="term" value="P:L-histidine biosynthetic process"/>
    <property type="evidence" value="ECO:0007669"/>
    <property type="project" value="UniProtKB-KW"/>
</dbReference>
<evidence type="ECO:0000313" key="13">
    <source>
        <dbReference type="Proteomes" id="UP000291469"/>
    </source>
</evidence>
<dbReference type="AlphaFoldDB" id="A0A411YEY0"/>
<evidence type="ECO:0000256" key="9">
    <source>
        <dbReference type="ARBA" id="ARBA00047481"/>
    </source>
</evidence>
<dbReference type="Gene3D" id="3.40.50.300">
    <property type="entry name" value="P-loop containing nucleotide triphosphate hydrolases"/>
    <property type="match status" value="1"/>
</dbReference>
<evidence type="ECO:0000256" key="2">
    <source>
        <dbReference type="ARBA" id="ARBA00007970"/>
    </source>
</evidence>
<comment type="catalytic activity">
    <reaction evidence="9">
        <text>L-histidinol phosphate + 2-oxoglutarate = 3-(imidazol-4-yl)-2-oxopropyl phosphate + L-glutamate</text>
        <dbReference type="Rhea" id="RHEA:23744"/>
        <dbReference type="ChEBI" id="CHEBI:16810"/>
        <dbReference type="ChEBI" id="CHEBI:29985"/>
        <dbReference type="ChEBI" id="CHEBI:57766"/>
        <dbReference type="ChEBI" id="CHEBI:57980"/>
        <dbReference type="EC" id="2.6.1.9"/>
    </reaction>
</comment>
<feature type="region of interest" description="Disordered" evidence="10">
    <location>
        <begin position="308"/>
        <end position="364"/>
    </location>
</feature>
<comment type="pathway">
    <text evidence="1">Amino-acid biosynthesis; L-histidine biosynthesis; L-histidine from 5-phospho-alpha-D-ribose 1-diphosphate: step 7/9.</text>
</comment>
<dbReference type="Gene3D" id="3.90.1150.10">
    <property type="entry name" value="Aspartate Aminotransferase, domain 1"/>
    <property type="match status" value="1"/>
</dbReference>
<name>A0A411YEY0_9ACTN</name>
<dbReference type="GO" id="GO:0043752">
    <property type="term" value="F:adenosylcobinamide kinase activity"/>
    <property type="evidence" value="ECO:0007669"/>
    <property type="project" value="InterPro"/>
</dbReference>
<dbReference type="GO" id="GO:0009236">
    <property type="term" value="P:cobalamin biosynthetic process"/>
    <property type="evidence" value="ECO:0007669"/>
    <property type="project" value="UniProtKB-UniPathway"/>
</dbReference>
<dbReference type="InterPro" id="IPR015422">
    <property type="entry name" value="PyrdxlP-dep_Trfase_small"/>
</dbReference>
<dbReference type="InterPro" id="IPR015421">
    <property type="entry name" value="PyrdxlP-dep_Trfase_major"/>
</dbReference>
<dbReference type="EC" id="2.6.1.9" evidence="3"/>
<keyword evidence="7" id="KW-0663">Pyridoxal phosphate</keyword>
<dbReference type="GO" id="GO:0030170">
    <property type="term" value="F:pyridoxal phosphate binding"/>
    <property type="evidence" value="ECO:0007669"/>
    <property type="project" value="InterPro"/>
</dbReference>
<evidence type="ECO:0000256" key="6">
    <source>
        <dbReference type="ARBA" id="ARBA00022679"/>
    </source>
</evidence>
<feature type="region of interest" description="Disordered" evidence="10">
    <location>
        <begin position="1"/>
        <end position="112"/>
    </location>
</feature>
<sequence>MRRRGRPSAAAVSRGPGWAGPARLRHLRLPGGGAGVRIEGRRAARAAPPSRRPVDARAWPPRHTRSPHPRNPRGPGCGRNRRFSLALRSTPRGAGSRCGPNRRSERGLPSTPVGWRVRRTHAIASRPARTAGVAVARRVLVTGGVRSGKSARAESWLAGDGDVVYLATLRADEADEELAGRIARHRARRPDDWRTVQVVGEAPPLPDALRAAGDEAAVLFDGLGAWLADRFDDLDAALDELDAFWRAAGHRRGGPVLVVAEEAGLGLLPSDGASRRWLDALGDARQRLAAEADEVELVVAGRVVPLPAGESASSSPAGEAAPLSPAGEAAPLSSAGEARPPTSGAAAEPWGGPHGAARPDPLRVHGDTAAGAAELDLAVNVHWSGPPEGLRTALVQALEGVDRYPDPASAAATMAARFGRDPSEVLITAGAVDALWLLAFAGGVRRACVVHPQFTEPEAALRTAGVPVHRLSRDPAAEWRLDPAGVPDDADLVVLGNPNNPTGTLDPPDVIASLCRPGRLTVVDEAFMDFVDEPGAGLAHVRDLPGLVVLRTVTKLWSIPGIRAGCLLGPSDLVTRLAAAHRPWPTGTLAHVALAWCAGDEAYRRTVAAEVATARDELQRGLTGIAGVVSWPSAANFVLLRVPHGEAVADALAARGIAVRRSTFPGLSRDHLRVAVRAPGTNRGFLDALSRAVVEAGA</sequence>
<dbReference type="InterPro" id="IPR003203">
    <property type="entry name" value="CobU/CobP"/>
</dbReference>
<dbReference type="UniPathway" id="UPA00148">
    <property type="reaction ID" value="UER00236"/>
</dbReference>
<evidence type="ECO:0000256" key="10">
    <source>
        <dbReference type="SAM" id="MobiDB-lite"/>
    </source>
</evidence>
<dbReference type="InterPro" id="IPR027417">
    <property type="entry name" value="P-loop_NTPase"/>
</dbReference>
<accession>A0A411YEY0</accession>
<feature type="compositionally biased region" description="Basic residues" evidence="10">
    <location>
        <begin position="60"/>
        <end position="71"/>
    </location>
</feature>
<keyword evidence="5" id="KW-0028">Amino-acid biosynthesis</keyword>
<feature type="domain" description="Aminotransferase class I/classII large" evidence="11">
    <location>
        <begin position="377"/>
        <end position="682"/>
    </location>
</feature>
<evidence type="ECO:0000256" key="5">
    <source>
        <dbReference type="ARBA" id="ARBA00022605"/>
    </source>
</evidence>
<dbReference type="SUPFAM" id="SSF52540">
    <property type="entry name" value="P-loop containing nucleoside triphosphate hydrolases"/>
    <property type="match status" value="1"/>
</dbReference>
<dbReference type="Gene3D" id="3.40.640.10">
    <property type="entry name" value="Type I PLP-dependent aspartate aminotransferase-like (Major domain)"/>
    <property type="match status" value="1"/>
</dbReference>
<evidence type="ECO:0000256" key="8">
    <source>
        <dbReference type="ARBA" id="ARBA00023102"/>
    </source>
</evidence>
<proteinExistence type="inferred from homology"/>
<dbReference type="InterPro" id="IPR004839">
    <property type="entry name" value="Aminotransferase_I/II_large"/>
</dbReference>
<dbReference type="InterPro" id="IPR050106">
    <property type="entry name" value="HistidinolP_aminotransfase"/>
</dbReference>
<gene>
    <name evidence="12" type="ORF">ER308_09760</name>
</gene>
<dbReference type="PANTHER" id="PTHR43643">
    <property type="entry name" value="HISTIDINOL-PHOSPHATE AMINOTRANSFERASE 2"/>
    <property type="match status" value="1"/>
</dbReference>
<dbReference type="SUPFAM" id="SSF53383">
    <property type="entry name" value="PLP-dependent transferases"/>
    <property type="match status" value="1"/>
</dbReference>
<comment type="similarity">
    <text evidence="2">Belongs to the class-II pyridoxal-phosphate-dependent aminotransferase family. Histidinol-phosphate aminotransferase subfamily.</text>
</comment>
<dbReference type="PANTHER" id="PTHR43643:SF6">
    <property type="entry name" value="HISTIDINOL-PHOSPHATE AMINOTRANSFERASE"/>
    <property type="match status" value="1"/>
</dbReference>
<evidence type="ECO:0000256" key="1">
    <source>
        <dbReference type="ARBA" id="ARBA00005011"/>
    </source>
</evidence>
<evidence type="ECO:0000313" key="12">
    <source>
        <dbReference type="EMBL" id="QBI19814.1"/>
    </source>
</evidence>
<protein>
    <recommendedName>
        <fullName evidence="3">histidinol-phosphate transaminase</fullName>
        <ecNumber evidence="3">2.6.1.9</ecNumber>
    </recommendedName>
</protein>
<keyword evidence="13" id="KW-1185">Reference proteome</keyword>
<organism evidence="12 13">
    <name type="scientific">Egibacter rhizosphaerae</name>
    <dbReference type="NCBI Taxonomy" id="1670831"/>
    <lineage>
        <taxon>Bacteria</taxon>
        <taxon>Bacillati</taxon>
        <taxon>Actinomycetota</taxon>
        <taxon>Nitriliruptoria</taxon>
        <taxon>Egibacterales</taxon>
        <taxon>Egibacteraceae</taxon>
        <taxon>Egibacter</taxon>
    </lineage>
</organism>
<dbReference type="Pfam" id="PF00155">
    <property type="entry name" value="Aminotran_1_2"/>
    <property type="match status" value="1"/>
</dbReference>
<keyword evidence="6 12" id="KW-0808">Transferase</keyword>
<dbReference type="InterPro" id="IPR015424">
    <property type="entry name" value="PyrdxlP-dep_Trfase"/>
</dbReference>